<name>A0A3G9JXR4_MICVR</name>
<dbReference type="Proteomes" id="UP000278152">
    <property type="component" value="Chromosome"/>
</dbReference>
<gene>
    <name evidence="1" type="ORF">myaer102_14900</name>
</gene>
<dbReference type="AlphaFoldDB" id="A0A3G9JXR4"/>
<protein>
    <recommendedName>
        <fullName evidence="3">DUF2281 domain-containing protein</fullName>
    </recommendedName>
</protein>
<accession>A0A3G9JXR4</accession>
<organism evidence="1 2">
    <name type="scientific">Microcystis viridis NIES-102</name>
    <dbReference type="NCBI Taxonomy" id="213615"/>
    <lineage>
        <taxon>Bacteria</taxon>
        <taxon>Bacillati</taxon>
        <taxon>Cyanobacteriota</taxon>
        <taxon>Cyanophyceae</taxon>
        <taxon>Oscillatoriophycideae</taxon>
        <taxon>Chroococcales</taxon>
        <taxon>Microcystaceae</taxon>
        <taxon>Microcystis</taxon>
    </lineage>
</organism>
<evidence type="ECO:0000313" key="2">
    <source>
        <dbReference type="Proteomes" id="UP000278152"/>
    </source>
</evidence>
<dbReference type="KEGG" id="mvz:myaer102_14900"/>
<evidence type="ECO:0000313" key="1">
    <source>
        <dbReference type="EMBL" id="BBH38974.1"/>
    </source>
</evidence>
<evidence type="ECO:0008006" key="3">
    <source>
        <dbReference type="Google" id="ProtNLM"/>
    </source>
</evidence>
<dbReference type="EMBL" id="AP019314">
    <property type="protein sequence ID" value="BBH38974.1"/>
    <property type="molecule type" value="Genomic_DNA"/>
</dbReference>
<proteinExistence type="predicted"/>
<reference evidence="1 2" key="1">
    <citation type="submission" date="2018-11" db="EMBL/GenBank/DDBJ databases">
        <title>Complete genome sequence of Microcystis aeruginosa NIES-102.</title>
        <authorList>
            <person name="Yamaguchi H."/>
            <person name="Suzuki S."/>
            <person name="Kawachi M."/>
        </authorList>
    </citation>
    <scope>NUCLEOTIDE SEQUENCE [LARGE SCALE GENOMIC DNA]</scope>
    <source>
        <strain evidence="1 2">NIES-102</strain>
    </source>
</reference>
<sequence>MTDKAMTLKEQLIKEIETTPISLLPEILHFVQSIKTKHPDVDFMEFAGMAADIENTMQEIVEEAEANRQLDLRRINDL</sequence>